<dbReference type="AlphaFoldDB" id="A0A4Q9JSS6"/>
<keyword evidence="2" id="KW-1185">Reference proteome</keyword>
<protein>
    <recommendedName>
        <fullName evidence="3">SrpA-related protein</fullName>
    </recommendedName>
</protein>
<reference evidence="1 2" key="1">
    <citation type="submission" date="2018-07" db="EMBL/GenBank/DDBJ databases">
        <title>Campylobacter zealandensis sp. nov., isolated from birds and water in New Zealand.</title>
        <authorList>
            <person name="Wilkinson D.A."/>
            <person name="Biggs P.J."/>
            <person name="French N.P."/>
            <person name="Midwinter A.C."/>
        </authorList>
    </citation>
    <scope>NUCLEOTIDE SEQUENCE [LARGE SCALE GENOMIC DNA]</scope>
    <source>
        <strain evidence="1 2">B423b</strain>
    </source>
</reference>
<dbReference type="Pfam" id="PF12118">
    <property type="entry name" value="SprA-related"/>
    <property type="match status" value="1"/>
</dbReference>
<proteinExistence type="predicted"/>
<dbReference type="Proteomes" id="UP000292583">
    <property type="component" value="Unassembled WGS sequence"/>
</dbReference>
<gene>
    <name evidence="1" type="ORF">DU473_07400</name>
</gene>
<dbReference type="InterPro" id="IPR021973">
    <property type="entry name" value="SprA-related"/>
</dbReference>
<sequence length="203" mass="22360">MNINFNTNYSLNLAQQNSSNKALNNKDKNEDDTQKQVVNGLELDAKQIQQLRELQSTDREVKAHEAAHQAAGGSLAGGASYSYVKGPDNQMYAVSGEVPIRMQKGNTPDETIANARQIASAAIAPANPSPQDYKVAANALKLEMEARSEAVKLKAEKNIQDKKDKEQNENTNKTENNKDFKNFVSNIYKNNSLDLSLNFNIAS</sequence>
<dbReference type="RefSeq" id="WP_131186890.1">
    <property type="nucleotide sequence ID" value="NZ_QPGR01000017.1"/>
</dbReference>
<evidence type="ECO:0000313" key="2">
    <source>
        <dbReference type="Proteomes" id="UP000292583"/>
    </source>
</evidence>
<accession>A0A4Q9JSS6</accession>
<name>A0A4Q9JSS6_9BACT</name>
<evidence type="ECO:0008006" key="3">
    <source>
        <dbReference type="Google" id="ProtNLM"/>
    </source>
</evidence>
<comment type="caution">
    <text evidence="1">The sequence shown here is derived from an EMBL/GenBank/DDBJ whole genome shotgun (WGS) entry which is preliminary data.</text>
</comment>
<evidence type="ECO:0000313" key="1">
    <source>
        <dbReference type="EMBL" id="TBR79134.1"/>
    </source>
</evidence>
<organism evidence="1 2">
    <name type="scientific">Campylobacter novaezeelandiae</name>
    <dbReference type="NCBI Taxonomy" id="2267891"/>
    <lineage>
        <taxon>Bacteria</taxon>
        <taxon>Pseudomonadati</taxon>
        <taxon>Campylobacterota</taxon>
        <taxon>Epsilonproteobacteria</taxon>
        <taxon>Campylobacterales</taxon>
        <taxon>Campylobacteraceae</taxon>
        <taxon>Campylobacter</taxon>
    </lineage>
</organism>
<dbReference type="EMBL" id="QPGR01000017">
    <property type="protein sequence ID" value="TBR79134.1"/>
    <property type="molecule type" value="Genomic_DNA"/>
</dbReference>
<dbReference type="OrthoDB" id="9812722at2"/>